<feature type="domain" description="NAD(P)-binding" evidence="2">
    <location>
        <begin position="9"/>
        <end position="146"/>
    </location>
</feature>
<gene>
    <name evidence="3" type="ORF">E4Q23_05010</name>
</gene>
<dbReference type="InterPro" id="IPR051783">
    <property type="entry name" value="NAD(P)-dependent_oxidoreduct"/>
</dbReference>
<accession>A0ABX1TWJ9</accession>
<evidence type="ECO:0000313" key="3">
    <source>
        <dbReference type="EMBL" id="NMQ27169.1"/>
    </source>
</evidence>
<dbReference type="InterPro" id="IPR016040">
    <property type="entry name" value="NAD(P)-bd_dom"/>
</dbReference>
<name>A0ABX1TWJ9_9PROT</name>
<protein>
    <submittedName>
        <fullName evidence="3">NAD-dependent epimerase/dehydratase family protein</fullName>
    </submittedName>
</protein>
<dbReference type="Proteomes" id="UP000749010">
    <property type="component" value="Unassembled WGS sequence"/>
</dbReference>
<dbReference type="PANTHER" id="PTHR48079:SF6">
    <property type="entry name" value="NAD(P)-BINDING DOMAIN-CONTAINING PROTEIN-RELATED"/>
    <property type="match status" value="1"/>
</dbReference>
<reference evidence="3 4" key="1">
    <citation type="submission" date="2019-03" db="EMBL/GenBank/DDBJ databases">
        <title>Metabolic reconstructions from genomes of highly enriched 'Candidatus Accumulibacter' and 'Candidatus Competibacter' bioreactor populations.</title>
        <authorList>
            <person name="Annavajhala M.K."/>
            <person name="Welles L."/>
            <person name="Abbas B."/>
            <person name="Sorokin D."/>
            <person name="Park H."/>
            <person name="Van Loosdrecht M."/>
            <person name="Chandran K."/>
        </authorList>
    </citation>
    <scope>NUCLEOTIDE SEQUENCE [LARGE SCALE GENOMIC DNA]</scope>
    <source>
        <strain evidence="3 4">SBR_S</strain>
    </source>
</reference>
<sequence>MLRSVFVTGATGYMGSALVAALLARGHRVQALARKESAHRIPPGAETVLGDALDSASFASAIAADTLVHLIGTRHPSPAKAASFQAVDLASVDAALDAARDAGIRHLVYVSVAHPAPLMQAYIAARQAAEDRIRSSEISASILRPWYVLGPGHRWPVLLVPCYAMLERLPATRETALRLGLVTREQMLRALVACVEQGPSGIRVLDVAAIRSARETA</sequence>
<evidence type="ECO:0000313" key="4">
    <source>
        <dbReference type="Proteomes" id="UP000749010"/>
    </source>
</evidence>
<keyword evidence="1" id="KW-0472">Membrane</keyword>
<keyword evidence="4" id="KW-1185">Reference proteome</keyword>
<dbReference type="Gene3D" id="3.40.50.720">
    <property type="entry name" value="NAD(P)-binding Rossmann-like Domain"/>
    <property type="match status" value="1"/>
</dbReference>
<dbReference type="PANTHER" id="PTHR48079">
    <property type="entry name" value="PROTEIN YEEZ"/>
    <property type="match status" value="1"/>
</dbReference>
<comment type="caution">
    <text evidence="3">The sequence shown here is derived from an EMBL/GenBank/DDBJ whole genome shotgun (WGS) entry which is preliminary data.</text>
</comment>
<evidence type="ECO:0000259" key="2">
    <source>
        <dbReference type="Pfam" id="PF13460"/>
    </source>
</evidence>
<evidence type="ECO:0000256" key="1">
    <source>
        <dbReference type="SAM" id="Phobius"/>
    </source>
</evidence>
<dbReference type="SUPFAM" id="SSF51735">
    <property type="entry name" value="NAD(P)-binding Rossmann-fold domains"/>
    <property type="match status" value="1"/>
</dbReference>
<keyword evidence="1" id="KW-1133">Transmembrane helix</keyword>
<dbReference type="RefSeq" id="WP_169065625.1">
    <property type="nucleotide sequence ID" value="NZ_SPMY01000014.1"/>
</dbReference>
<dbReference type="Pfam" id="PF13460">
    <property type="entry name" value="NAD_binding_10"/>
    <property type="match status" value="1"/>
</dbReference>
<dbReference type="EMBL" id="SPMY01000014">
    <property type="protein sequence ID" value="NMQ27169.1"/>
    <property type="molecule type" value="Genomic_DNA"/>
</dbReference>
<keyword evidence="1" id="KW-0812">Transmembrane</keyword>
<organism evidence="3 4">
    <name type="scientific">Candidatus Accumulibacter phosphatis</name>
    <dbReference type="NCBI Taxonomy" id="327160"/>
    <lineage>
        <taxon>Bacteria</taxon>
        <taxon>Pseudomonadati</taxon>
        <taxon>Pseudomonadota</taxon>
        <taxon>Betaproteobacteria</taxon>
        <taxon>Candidatus Accumulibacter</taxon>
    </lineage>
</organism>
<proteinExistence type="predicted"/>
<dbReference type="InterPro" id="IPR036291">
    <property type="entry name" value="NAD(P)-bd_dom_sf"/>
</dbReference>
<feature type="transmembrane region" description="Helical" evidence="1">
    <location>
        <begin position="6"/>
        <end position="24"/>
    </location>
</feature>